<keyword evidence="9" id="KW-1185">Reference proteome</keyword>
<dbReference type="RefSeq" id="WP_062423403.1">
    <property type="nucleotide sequence ID" value="NZ_BBYA01000015.1"/>
</dbReference>
<dbReference type="Pfam" id="PF03787">
    <property type="entry name" value="RAMPs"/>
    <property type="match status" value="1"/>
</dbReference>
<dbReference type="PANTHER" id="PTHR38007">
    <property type="entry name" value="CRISPR SYSTEM CMS PROTEIN CSM5"/>
    <property type="match status" value="1"/>
</dbReference>
<dbReference type="STRING" id="229920.ADM99_11285"/>
<sequence length="376" mass="42784">MTTFDIKLTTKFPVHIGDGTTLHNKFDFISDDRFTMRLNEETILKKYGSQLVPGSNGFYRAPGDLLSANDKNDSQFFRYIIPGTPHSVKEYSELKSCIKDVYDRPYIPGSSLKGAIRTALAWAGFQERNLKPSKDVLFQKREEAGQIFERELFGVDSNQSIMRALQVSDLTIDSEYDKPGGGLKVFNAQVITEKSSDSLIQIEAIRRGVGFYGTIKVDSFLFPEVKNSSPYALEVKKKLGFGKRADWFTTICERTTRNSIERIERLLEWFSKVDGSEKVTNYYNDLLNSKIGENETLIQLGWGTGWDGMTFGALLQEDKYLFEQIVSKFNMSKLSKSGIHRQPGEKFPKSRRVITHNGASYAPLGWVMVEFKERKS</sequence>
<evidence type="ECO:0000256" key="6">
    <source>
        <dbReference type="ARBA" id="ARBA00031720"/>
    </source>
</evidence>
<reference evidence="8 9" key="1">
    <citation type="submission" date="2015-07" db="EMBL/GenBank/DDBJ databases">
        <title>Genome sequence of Leptolinea tardivitalis DSM 16556.</title>
        <authorList>
            <person name="Hemp J."/>
            <person name="Ward L.M."/>
            <person name="Pace L.A."/>
            <person name="Fischer W.W."/>
        </authorList>
    </citation>
    <scope>NUCLEOTIDE SEQUENCE [LARGE SCALE GENOMIC DNA]</scope>
    <source>
        <strain evidence="8 9">YMTK-2</strain>
    </source>
</reference>
<evidence type="ECO:0000256" key="1">
    <source>
        <dbReference type="ARBA" id="ARBA00003088"/>
    </source>
</evidence>
<dbReference type="AlphaFoldDB" id="A0A0P6WXR7"/>
<dbReference type="InterPro" id="IPR010173">
    <property type="entry name" value="CRISPR-assoc_Csm5"/>
</dbReference>
<dbReference type="NCBIfam" id="TIGR01899">
    <property type="entry name" value="cas_TM1807_csm5"/>
    <property type="match status" value="1"/>
</dbReference>
<proteinExistence type="inferred from homology"/>
<dbReference type="PANTHER" id="PTHR38007:SF1">
    <property type="entry name" value="CRISPR SYSTEM CMS PROTEIN CSM5"/>
    <property type="match status" value="1"/>
</dbReference>
<evidence type="ECO:0000256" key="4">
    <source>
        <dbReference type="ARBA" id="ARBA00022884"/>
    </source>
</evidence>
<dbReference type="Proteomes" id="UP000050430">
    <property type="component" value="Unassembled WGS sequence"/>
</dbReference>
<organism evidence="8 9">
    <name type="scientific">Leptolinea tardivitalis</name>
    <dbReference type="NCBI Taxonomy" id="229920"/>
    <lineage>
        <taxon>Bacteria</taxon>
        <taxon>Bacillati</taxon>
        <taxon>Chloroflexota</taxon>
        <taxon>Anaerolineae</taxon>
        <taxon>Anaerolineales</taxon>
        <taxon>Anaerolineaceae</taxon>
        <taxon>Leptolinea</taxon>
    </lineage>
</organism>
<dbReference type="GO" id="GO:0003723">
    <property type="term" value="F:RNA binding"/>
    <property type="evidence" value="ECO:0007669"/>
    <property type="project" value="UniProtKB-KW"/>
</dbReference>
<name>A0A0P6WXR7_9CHLR</name>
<protein>
    <recommendedName>
        <fullName evidence="3">CRISPR system Cms protein Csm5</fullName>
    </recommendedName>
    <alternativeName>
        <fullName evidence="6">CRISPR type III A-associated protein Csm5</fullName>
    </alternativeName>
</protein>
<evidence type="ECO:0000256" key="2">
    <source>
        <dbReference type="ARBA" id="ARBA00006680"/>
    </source>
</evidence>
<evidence type="ECO:0000313" key="8">
    <source>
        <dbReference type="EMBL" id="KPL71285.1"/>
    </source>
</evidence>
<dbReference type="InterPro" id="IPR005537">
    <property type="entry name" value="RAMP_III_fam"/>
</dbReference>
<evidence type="ECO:0000256" key="5">
    <source>
        <dbReference type="ARBA" id="ARBA00023118"/>
    </source>
</evidence>
<accession>A0A0P6WXR7</accession>
<evidence type="ECO:0000256" key="3">
    <source>
        <dbReference type="ARBA" id="ARBA00016113"/>
    </source>
</evidence>
<dbReference type="EMBL" id="LGCK01000011">
    <property type="protein sequence ID" value="KPL71285.1"/>
    <property type="molecule type" value="Genomic_DNA"/>
</dbReference>
<keyword evidence="4" id="KW-0694">RNA-binding</keyword>
<comment type="function">
    <text evidence="1">This subunit might be involved in maturation of a crRNA intermediate to its mature form.</text>
</comment>
<keyword evidence="5" id="KW-0051">Antiviral defense</keyword>
<gene>
    <name evidence="8" type="ORF">ADM99_11285</name>
</gene>
<feature type="domain" description="CRISPR type III-associated protein" evidence="7">
    <location>
        <begin position="7"/>
        <end position="306"/>
    </location>
</feature>
<dbReference type="GO" id="GO:0051607">
    <property type="term" value="P:defense response to virus"/>
    <property type="evidence" value="ECO:0007669"/>
    <property type="project" value="UniProtKB-KW"/>
</dbReference>
<comment type="caution">
    <text evidence="8">The sequence shown here is derived from an EMBL/GenBank/DDBJ whole genome shotgun (WGS) entry which is preliminary data.</text>
</comment>
<evidence type="ECO:0000313" key="9">
    <source>
        <dbReference type="Proteomes" id="UP000050430"/>
    </source>
</evidence>
<evidence type="ECO:0000259" key="7">
    <source>
        <dbReference type="Pfam" id="PF03787"/>
    </source>
</evidence>
<comment type="similarity">
    <text evidence="2">Belongs to the CRISPR-associated Csm5 family.</text>
</comment>